<dbReference type="AlphaFoldDB" id="A0A2T4PU72"/>
<evidence type="ECO:0000256" key="10">
    <source>
        <dbReference type="ARBA" id="ARBA00023235"/>
    </source>
</evidence>
<evidence type="ECO:0000256" key="1">
    <source>
        <dbReference type="ARBA" id="ARBA00000901"/>
    </source>
</evidence>
<dbReference type="EC" id="5.3.1.16" evidence="5 12"/>
<dbReference type="Pfam" id="PF00977">
    <property type="entry name" value="His_biosynth"/>
    <property type="match status" value="1"/>
</dbReference>
<evidence type="ECO:0000313" key="15">
    <source>
        <dbReference type="EMBL" id="PTI29922.1"/>
    </source>
</evidence>
<comment type="subcellular location">
    <subcellularLocation>
        <location evidence="2 12 14">Cytoplasm</location>
    </subcellularLocation>
</comment>
<protein>
    <recommendedName>
        <fullName evidence="6 12">1-(5-phosphoribosyl)-5-[(5-phosphoribosylamino)methylideneamino] imidazole-4-carboxamide isomerase</fullName>
        <ecNumber evidence="5 12">5.3.1.16</ecNumber>
    </recommendedName>
    <alternativeName>
        <fullName evidence="11 12">Phosphoribosylformimino-5-aminoimidazole carboxamide ribotide isomerase</fullName>
    </alternativeName>
</protein>
<feature type="active site" description="Proton acceptor" evidence="12">
    <location>
        <position position="9"/>
    </location>
</feature>
<feature type="active site" description="Proton donor" evidence="12">
    <location>
        <position position="131"/>
    </location>
</feature>
<comment type="catalytic activity">
    <reaction evidence="1 12 14">
        <text>1-(5-phospho-beta-D-ribosyl)-5-[(5-phospho-beta-D-ribosylamino)methylideneamino]imidazole-4-carboxamide = 5-[(5-phospho-1-deoxy-D-ribulos-1-ylimino)methylamino]-1-(5-phospho-beta-D-ribosyl)imidazole-4-carboxamide</text>
        <dbReference type="Rhea" id="RHEA:15469"/>
        <dbReference type="ChEBI" id="CHEBI:58435"/>
        <dbReference type="ChEBI" id="CHEBI:58525"/>
        <dbReference type="EC" id="5.3.1.16"/>
    </reaction>
</comment>
<proteinExistence type="inferred from homology"/>
<dbReference type="InterPro" id="IPR006063">
    <property type="entry name" value="HisA_bact_arch"/>
</dbReference>
<dbReference type="Gene3D" id="3.20.20.70">
    <property type="entry name" value="Aldolase class I"/>
    <property type="match status" value="1"/>
</dbReference>
<dbReference type="PANTHER" id="PTHR43090">
    <property type="entry name" value="1-(5-PHOSPHORIBOSYL)-5-[(5-PHOSPHORIBOSYLAMINO)METHYLIDENEAMINO] IMIDAZOLE-4-CARBOXAMIDE ISOMERASE"/>
    <property type="match status" value="1"/>
</dbReference>
<evidence type="ECO:0000256" key="2">
    <source>
        <dbReference type="ARBA" id="ARBA00004496"/>
    </source>
</evidence>
<evidence type="ECO:0000256" key="14">
    <source>
        <dbReference type="RuleBase" id="RU003658"/>
    </source>
</evidence>
<comment type="caution">
    <text evidence="15">The sequence shown here is derived from an EMBL/GenBank/DDBJ whole genome shotgun (WGS) entry which is preliminary data.</text>
</comment>
<dbReference type="FunFam" id="3.20.20.70:FF:000009">
    <property type="entry name" value="1-(5-phosphoribosyl)-5-[(5-phosphoribosylamino)methylideneamino] imidazole-4-carboxamide isomerase"/>
    <property type="match status" value="1"/>
</dbReference>
<sequence length="234" mass="26005">MIEIWPAIDLIDSTSVRLTEGKYDSKESMPRTAEEAIAFYSKYEQVSRIHVIDLIGAKNQQPTEADYIEQLVNLTHLPIEVGGGIRTIETIQSYFDKGVEYIIVGTKGIQDLEWLKQVTNQFPNKIYLSVDAYVEEIKLNGWIDDAGINLFDFIKKIDDLPIGGIIYTDISKDGKLSGPNFELTGKLVQATSIPIIASGGIRNKEDIDQLNDLNVHAAIVGKAANTDAFWEGIS</sequence>
<dbReference type="GO" id="GO:0005737">
    <property type="term" value="C:cytoplasm"/>
    <property type="evidence" value="ECO:0007669"/>
    <property type="project" value="UniProtKB-SubCell"/>
</dbReference>
<dbReference type="InterPro" id="IPR011060">
    <property type="entry name" value="RibuloseP-bd_barrel"/>
</dbReference>
<dbReference type="SUPFAM" id="SSF51366">
    <property type="entry name" value="Ribulose-phoshate binding barrel"/>
    <property type="match status" value="1"/>
</dbReference>
<dbReference type="GeneID" id="64116924"/>
<dbReference type="InterPro" id="IPR013785">
    <property type="entry name" value="Aldolase_TIM"/>
</dbReference>
<evidence type="ECO:0000256" key="6">
    <source>
        <dbReference type="ARBA" id="ARBA00018464"/>
    </source>
</evidence>
<evidence type="ECO:0000256" key="4">
    <source>
        <dbReference type="ARBA" id="ARBA00009667"/>
    </source>
</evidence>
<evidence type="ECO:0000256" key="9">
    <source>
        <dbReference type="ARBA" id="ARBA00023102"/>
    </source>
</evidence>
<keyword evidence="8 12" id="KW-0028">Amino-acid biosynthesis</keyword>
<accession>A0A2T4PU72</accession>
<dbReference type="NCBIfam" id="TIGR00007">
    <property type="entry name" value="1-(5-phosphoribosyl)-5-[(5-phosphoribosylamino)methylideneamino]imidazole-4-carboxamide isomerase"/>
    <property type="match status" value="1"/>
</dbReference>
<dbReference type="InterPro" id="IPR044524">
    <property type="entry name" value="Isoase_HisA-like"/>
</dbReference>
<dbReference type="GO" id="GO:0000105">
    <property type="term" value="P:L-histidine biosynthetic process"/>
    <property type="evidence" value="ECO:0007669"/>
    <property type="project" value="UniProtKB-UniRule"/>
</dbReference>
<comment type="pathway">
    <text evidence="3 12 14">Amino-acid biosynthesis; L-histidine biosynthesis; L-histidine from 5-phospho-alpha-D-ribose 1-diphosphate: step 4/9.</text>
</comment>
<dbReference type="InterPro" id="IPR006062">
    <property type="entry name" value="His_biosynth"/>
</dbReference>
<dbReference type="UniPathway" id="UPA00031">
    <property type="reaction ID" value="UER00009"/>
</dbReference>
<dbReference type="NCBIfam" id="NF010114">
    <property type="entry name" value="PRK13587.1"/>
    <property type="match status" value="1"/>
</dbReference>
<dbReference type="HAMAP" id="MF_01014">
    <property type="entry name" value="HisA"/>
    <property type="match status" value="1"/>
</dbReference>
<organism evidence="15 16">
    <name type="scientific">Mammaliicoccus vitulinus</name>
    <dbReference type="NCBI Taxonomy" id="71237"/>
    <lineage>
        <taxon>Bacteria</taxon>
        <taxon>Bacillati</taxon>
        <taxon>Bacillota</taxon>
        <taxon>Bacilli</taxon>
        <taxon>Bacillales</taxon>
        <taxon>Staphylococcaceae</taxon>
        <taxon>Mammaliicoccus</taxon>
    </lineage>
</organism>
<dbReference type="Proteomes" id="UP000241209">
    <property type="component" value="Unassembled WGS sequence"/>
</dbReference>
<evidence type="ECO:0000256" key="13">
    <source>
        <dbReference type="RuleBase" id="RU003657"/>
    </source>
</evidence>
<name>A0A2T4PU72_9STAP</name>
<dbReference type="PANTHER" id="PTHR43090:SF2">
    <property type="entry name" value="1-(5-PHOSPHORIBOSYL)-5-[(5-PHOSPHORIBOSYLAMINO)METHYLIDENEAMINO] IMIDAZOLE-4-CARBOXAMIDE ISOMERASE"/>
    <property type="match status" value="1"/>
</dbReference>
<keyword evidence="7 12" id="KW-0963">Cytoplasm</keyword>
<comment type="similarity">
    <text evidence="4 12 13">Belongs to the HisA/HisF family.</text>
</comment>
<evidence type="ECO:0000256" key="11">
    <source>
        <dbReference type="ARBA" id="ARBA00030547"/>
    </source>
</evidence>
<evidence type="ECO:0000313" key="16">
    <source>
        <dbReference type="Proteomes" id="UP000241209"/>
    </source>
</evidence>
<dbReference type="STRING" id="1167632.GCA_000286335_00983"/>
<evidence type="ECO:0000256" key="3">
    <source>
        <dbReference type="ARBA" id="ARBA00005133"/>
    </source>
</evidence>
<gene>
    <name evidence="12" type="primary">hisA</name>
    <name evidence="15" type="ORF">BU072_05615</name>
</gene>
<dbReference type="RefSeq" id="WP_016911683.1">
    <property type="nucleotide sequence ID" value="NZ_BMDF01000006.1"/>
</dbReference>
<dbReference type="GO" id="GO:0000162">
    <property type="term" value="P:L-tryptophan biosynthetic process"/>
    <property type="evidence" value="ECO:0007669"/>
    <property type="project" value="TreeGrafter"/>
</dbReference>
<evidence type="ECO:0000256" key="8">
    <source>
        <dbReference type="ARBA" id="ARBA00022605"/>
    </source>
</evidence>
<evidence type="ECO:0000256" key="7">
    <source>
        <dbReference type="ARBA" id="ARBA00022490"/>
    </source>
</evidence>
<evidence type="ECO:0000256" key="12">
    <source>
        <dbReference type="HAMAP-Rule" id="MF_01014"/>
    </source>
</evidence>
<evidence type="ECO:0000256" key="5">
    <source>
        <dbReference type="ARBA" id="ARBA00012550"/>
    </source>
</evidence>
<dbReference type="GO" id="GO:0003949">
    <property type="term" value="F:1-(5-phosphoribosyl)-5-[(5-phosphoribosylamino)methylideneamino]imidazole-4-carboxamide isomerase activity"/>
    <property type="evidence" value="ECO:0007669"/>
    <property type="project" value="UniProtKB-UniRule"/>
</dbReference>
<dbReference type="InterPro" id="IPR023016">
    <property type="entry name" value="HisA/PriA"/>
</dbReference>
<dbReference type="EMBL" id="PZFK01000009">
    <property type="protein sequence ID" value="PTI29922.1"/>
    <property type="molecule type" value="Genomic_DNA"/>
</dbReference>
<reference evidence="15 16" key="1">
    <citation type="journal article" date="2016" name="Front. Microbiol.">
        <title>Comprehensive Phylogenetic Analysis of Bovine Non-aureus Staphylococci Species Based on Whole-Genome Sequencing.</title>
        <authorList>
            <person name="Naushad S."/>
            <person name="Barkema H.W."/>
            <person name="Luby C."/>
            <person name="Condas L.A."/>
            <person name="Nobrega D.B."/>
            <person name="Carson D.A."/>
            <person name="De Buck J."/>
        </authorList>
    </citation>
    <scope>NUCLEOTIDE SEQUENCE [LARGE SCALE GENOMIC DNA]</scope>
    <source>
        <strain evidence="15 16">SNUC 2204</strain>
    </source>
</reference>
<dbReference type="CDD" id="cd04732">
    <property type="entry name" value="HisA"/>
    <property type="match status" value="1"/>
</dbReference>
<keyword evidence="10 12" id="KW-0413">Isomerase</keyword>
<keyword evidence="9 12" id="KW-0368">Histidine biosynthesis</keyword>